<feature type="domain" description="PB1" evidence="1">
    <location>
        <begin position="1"/>
        <end position="55"/>
    </location>
</feature>
<dbReference type="STRING" id="436010.A0A166RZ09"/>
<gene>
    <name evidence="3" type="ORF">FIBSPDRAFT_667278</name>
    <name evidence="2" type="ORF">FIBSPDRAFT_696589</name>
</gene>
<evidence type="ECO:0000313" key="3">
    <source>
        <dbReference type="EMBL" id="KZP28817.1"/>
    </source>
</evidence>
<dbReference type="OrthoDB" id="661148at2759"/>
<sequence>ASKIQSLYDIPVDKVGVSYIDSDGDEVTFSSEDELQDFYATQQPNQTIKLAVQDL</sequence>
<evidence type="ECO:0000259" key="1">
    <source>
        <dbReference type="PROSITE" id="PS51745"/>
    </source>
</evidence>
<name>A0A166RZ09_9AGAM</name>
<dbReference type="AlphaFoldDB" id="A0A166RZ09"/>
<keyword evidence="4" id="KW-1185">Reference proteome</keyword>
<organism evidence="3 4">
    <name type="scientific">Athelia psychrophila</name>
    <dbReference type="NCBI Taxonomy" id="1759441"/>
    <lineage>
        <taxon>Eukaryota</taxon>
        <taxon>Fungi</taxon>
        <taxon>Dikarya</taxon>
        <taxon>Basidiomycota</taxon>
        <taxon>Agaricomycotina</taxon>
        <taxon>Agaricomycetes</taxon>
        <taxon>Agaricomycetidae</taxon>
        <taxon>Atheliales</taxon>
        <taxon>Atheliaceae</taxon>
        <taxon>Athelia</taxon>
    </lineage>
</organism>
<dbReference type="InterPro" id="IPR053793">
    <property type="entry name" value="PB1-like"/>
</dbReference>
<dbReference type="SUPFAM" id="SSF54277">
    <property type="entry name" value="CAD &amp; PB1 domains"/>
    <property type="match status" value="1"/>
</dbReference>
<dbReference type="InterPro" id="IPR000270">
    <property type="entry name" value="PB1_dom"/>
</dbReference>
<accession>A0A166RZ09</accession>
<dbReference type="Pfam" id="PF00564">
    <property type="entry name" value="PB1"/>
    <property type="match status" value="1"/>
</dbReference>
<proteinExistence type="predicted"/>
<dbReference type="PROSITE" id="PS51745">
    <property type="entry name" value="PB1"/>
    <property type="match status" value="1"/>
</dbReference>
<dbReference type="EMBL" id="KV417501">
    <property type="protein sequence ID" value="KZP28817.1"/>
    <property type="molecule type" value="Genomic_DNA"/>
</dbReference>
<dbReference type="Gene3D" id="3.10.20.90">
    <property type="entry name" value="Phosphatidylinositol 3-kinase Catalytic Subunit, Chain A, domain 1"/>
    <property type="match status" value="1"/>
</dbReference>
<evidence type="ECO:0000313" key="2">
    <source>
        <dbReference type="EMBL" id="KZP04688.1"/>
    </source>
</evidence>
<dbReference type="Proteomes" id="UP000076532">
    <property type="component" value="Unassembled WGS sequence"/>
</dbReference>
<dbReference type="EMBL" id="KV417896">
    <property type="protein sequence ID" value="KZP04688.1"/>
    <property type="molecule type" value="Genomic_DNA"/>
</dbReference>
<feature type="non-terminal residue" evidence="3">
    <location>
        <position position="55"/>
    </location>
</feature>
<protein>
    <recommendedName>
        <fullName evidence="1">PB1 domain-containing protein</fullName>
    </recommendedName>
</protein>
<evidence type="ECO:0000313" key="4">
    <source>
        <dbReference type="Proteomes" id="UP000076532"/>
    </source>
</evidence>
<reference evidence="3 4" key="1">
    <citation type="journal article" date="2016" name="Mol. Biol. Evol.">
        <title>Comparative Genomics of Early-Diverging Mushroom-Forming Fungi Provides Insights into the Origins of Lignocellulose Decay Capabilities.</title>
        <authorList>
            <person name="Nagy L.G."/>
            <person name="Riley R."/>
            <person name="Tritt A."/>
            <person name="Adam C."/>
            <person name="Daum C."/>
            <person name="Floudas D."/>
            <person name="Sun H."/>
            <person name="Yadav J.S."/>
            <person name="Pangilinan J."/>
            <person name="Larsson K.H."/>
            <person name="Matsuura K."/>
            <person name="Barry K."/>
            <person name="Labutti K."/>
            <person name="Kuo R."/>
            <person name="Ohm R.A."/>
            <person name="Bhattacharya S.S."/>
            <person name="Shirouzu T."/>
            <person name="Yoshinaga Y."/>
            <person name="Martin F.M."/>
            <person name="Grigoriev I.V."/>
            <person name="Hibbett D.S."/>
        </authorList>
    </citation>
    <scope>NUCLEOTIDE SEQUENCE [LARGE SCALE GENOMIC DNA]</scope>
    <source>
        <strain evidence="3 4">CBS 109695</strain>
    </source>
</reference>
<feature type="non-terminal residue" evidence="3">
    <location>
        <position position="1"/>
    </location>
</feature>